<gene>
    <name evidence="1" type="ORF">LCGC14_1557280</name>
</gene>
<evidence type="ECO:0000313" key="1">
    <source>
        <dbReference type="EMBL" id="KKM48946.1"/>
    </source>
</evidence>
<organism evidence="1">
    <name type="scientific">marine sediment metagenome</name>
    <dbReference type="NCBI Taxonomy" id="412755"/>
    <lineage>
        <taxon>unclassified sequences</taxon>
        <taxon>metagenomes</taxon>
        <taxon>ecological metagenomes</taxon>
    </lineage>
</organism>
<sequence>MVHRRAALLHADFHLLLGLDHVSVPVDLSGMVETIVRDKAGDVTGTWDTEIISTSLTGRPADAMQFGDQIEATVNSHSHPPAVSWANKSRSYLVLSTNDNSWITIAAFRLGINAK</sequence>
<proteinExistence type="predicted"/>
<name>A0A0F9J9K5_9ZZZZ</name>
<comment type="caution">
    <text evidence="1">The sequence shown here is derived from an EMBL/GenBank/DDBJ whole genome shotgun (WGS) entry which is preliminary data.</text>
</comment>
<dbReference type="AlphaFoldDB" id="A0A0F9J9K5"/>
<accession>A0A0F9J9K5</accession>
<dbReference type="EMBL" id="LAZR01011987">
    <property type="protein sequence ID" value="KKM48946.1"/>
    <property type="molecule type" value="Genomic_DNA"/>
</dbReference>
<protein>
    <submittedName>
        <fullName evidence="1">Uncharacterized protein</fullName>
    </submittedName>
</protein>
<reference evidence="1" key="1">
    <citation type="journal article" date="2015" name="Nature">
        <title>Complex archaea that bridge the gap between prokaryotes and eukaryotes.</title>
        <authorList>
            <person name="Spang A."/>
            <person name="Saw J.H."/>
            <person name="Jorgensen S.L."/>
            <person name="Zaremba-Niedzwiedzka K."/>
            <person name="Martijn J."/>
            <person name="Lind A.E."/>
            <person name="van Eijk R."/>
            <person name="Schleper C."/>
            <person name="Guy L."/>
            <person name="Ettema T.J."/>
        </authorList>
    </citation>
    <scope>NUCLEOTIDE SEQUENCE</scope>
</reference>